<sequence length="50" mass="5675">MVLSWMAAVEGDKSKPHAWQPGLRVGPDKQEVCRAFMQLSRWNNSTCRNG</sequence>
<accession>A0A2P9HQV4</accession>
<evidence type="ECO:0000313" key="1">
    <source>
        <dbReference type="EMBL" id="SPL66343.1"/>
    </source>
</evidence>
<protein>
    <submittedName>
        <fullName evidence="1">Uncharacterized protein</fullName>
    </submittedName>
</protein>
<dbReference type="AlphaFoldDB" id="A0A2P9HQV4"/>
<organism evidence="1 2">
    <name type="scientific">Ochrobactrum soli</name>
    <dbReference type="NCBI Taxonomy" id="2448455"/>
    <lineage>
        <taxon>Bacteria</taxon>
        <taxon>Pseudomonadati</taxon>
        <taxon>Pseudomonadota</taxon>
        <taxon>Alphaproteobacteria</taxon>
        <taxon>Hyphomicrobiales</taxon>
        <taxon>Brucellaceae</taxon>
        <taxon>Brucella/Ochrobactrum group</taxon>
        <taxon>Ochrobactrum</taxon>
    </lineage>
</organism>
<evidence type="ECO:0000313" key="2">
    <source>
        <dbReference type="Proteomes" id="UP000246073"/>
    </source>
</evidence>
<dbReference type="Proteomes" id="UP000246073">
    <property type="component" value="Unassembled WGS sequence"/>
</dbReference>
<reference evidence="2" key="1">
    <citation type="submission" date="2017-12" db="EMBL/GenBank/DDBJ databases">
        <authorList>
            <person name="Diaz M."/>
        </authorList>
    </citation>
    <scope>NUCLEOTIDE SEQUENCE [LARGE SCALE GENOMIC DNA]</scope>
    <source>
        <strain evidence="2">FI11154</strain>
    </source>
</reference>
<name>A0A2P9HQV4_9HYPH</name>
<dbReference type="EMBL" id="OOFM01000005">
    <property type="protein sequence ID" value="SPL66343.1"/>
    <property type="molecule type" value="Genomic_DNA"/>
</dbReference>
<proteinExistence type="predicted"/>
<gene>
    <name evidence="1" type="ORF">OHAE_2210</name>
</gene>